<keyword evidence="2" id="KW-0808">Transferase</keyword>
<keyword evidence="2" id="KW-0328">Glycosyltransferase</keyword>
<evidence type="ECO:0000313" key="2">
    <source>
        <dbReference type="EMBL" id="RIH88984.1"/>
    </source>
</evidence>
<dbReference type="GO" id="GO:0004805">
    <property type="term" value="F:trehalose-phosphatase activity"/>
    <property type="evidence" value="ECO:0007669"/>
    <property type="project" value="TreeGrafter"/>
</dbReference>
<proteinExistence type="inferred from homology"/>
<name>A0A399EWQ7_9DEIN</name>
<dbReference type="InterPro" id="IPR001830">
    <property type="entry name" value="Glyco_trans_20"/>
</dbReference>
<dbReference type="Pfam" id="PF00982">
    <property type="entry name" value="Glyco_transf_20"/>
    <property type="match status" value="1"/>
</dbReference>
<dbReference type="EMBL" id="QWLA01000006">
    <property type="protein sequence ID" value="RIH88984.1"/>
    <property type="molecule type" value="Genomic_DNA"/>
</dbReference>
<dbReference type="OrthoDB" id="9761633at2"/>
<accession>A0A399EWQ7</accession>
<dbReference type="CDD" id="cd03788">
    <property type="entry name" value="GT20_TPS"/>
    <property type="match status" value="1"/>
</dbReference>
<gene>
    <name evidence="2" type="primary">otsA</name>
    <name evidence="2" type="ORF">Mrose_00591</name>
</gene>
<evidence type="ECO:0000313" key="3">
    <source>
        <dbReference type="Proteomes" id="UP000265341"/>
    </source>
</evidence>
<comment type="caution">
    <text evidence="2">The sequence shown here is derived from an EMBL/GenBank/DDBJ whole genome shotgun (WGS) entry which is preliminary data.</text>
</comment>
<dbReference type="PANTHER" id="PTHR10788:SF106">
    <property type="entry name" value="BCDNA.GH08860"/>
    <property type="match status" value="1"/>
</dbReference>
<sequence>MGLIVVSNREPYSPVREGDGELHWKAAVGGLTAALDPVLRERGGTWIAWGDGEREIRSVELPPGEERYRLERLHLRESELQDYYYGFSNRALWPLSHYFLNRVRYLGRYWRAYQRVNRRFAEAVVRAYRPGDLIWVHDYQLCLVPSLVREALPEARIGFFWHIPWPSSEVFRTLPWDREILEGILGANVVGVHVLEYARHFRSCCRIVLGYDNDGRVVRISQREVQVEALPIGIEAQTFVELSQTPEVRRAAGELRQQVGTPFLLGVDRLDYTKGILERLEAFGEYLGRYPEAQGRVTLVQIAVPSREQVDAYRQLREQIERLVGRINGTYGQAGWTPVHYITRGLDRLELVAYYLAADVMLVTPLRDGLNLVAKEFAAVSEQGVLILSEFAGAAAEMHEALLVNPYDHDGLVRAIGQALSMPLAERRQRLECLKARLRRFDLTTWAKAFLHALEENR</sequence>
<keyword evidence="3" id="KW-1185">Reference proteome</keyword>
<dbReference type="Proteomes" id="UP000265341">
    <property type="component" value="Unassembled WGS sequence"/>
</dbReference>
<protein>
    <submittedName>
        <fullName evidence="2">Trehalose-6-phosphate synthase</fullName>
        <ecNumber evidence="2">2.4.1.15</ecNumber>
    </submittedName>
</protein>
<dbReference type="PANTHER" id="PTHR10788">
    <property type="entry name" value="TREHALOSE-6-PHOSPHATE SYNTHASE"/>
    <property type="match status" value="1"/>
</dbReference>
<dbReference type="GO" id="GO:0003825">
    <property type="term" value="F:alpha,alpha-trehalose-phosphate synthase (UDP-forming) activity"/>
    <property type="evidence" value="ECO:0007669"/>
    <property type="project" value="UniProtKB-EC"/>
</dbReference>
<dbReference type="AlphaFoldDB" id="A0A399EWQ7"/>
<dbReference type="GO" id="GO:0005829">
    <property type="term" value="C:cytosol"/>
    <property type="evidence" value="ECO:0007669"/>
    <property type="project" value="TreeGrafter"/>
</dbReference>
<reference evidence="2 3" key="1">
    <citation type="submission" date="2018-08" db="EMBL/GenBank/DDBJ databases">
        <title>Meiothermus roseus NBRC 110900 genome sequencing project.</title>
        <authorList>
            <person name="Da Costa M.S."/>
            <person name="Albuquerque L."/>
            <person name="Raposo P."/>
            <person name="Froufe H.J.C."/>
            <person name="Barroso C.S."/>
            <person name="Egas C."/>
        </authorList>
    </citation>
    <scope>NUCLEOTIDE SEQUENCE [LARGE SCALE GENOMIC DNA]</scope>
    <source>
        <strain evidence="2 3">NBRC 110900</strain>
    </source>
</reference>
<comment type="similarity">
    <text evidence="1">Belongs to the glycosyltransferase 20 family.</text>
</comment>
<dbReference type="SUPFAM" id="SSF53756">
    <property type="entry name" value="UDP-Glycosyltransferase/glycogen phosphorylase"/>
    <property type="match status" value="1"/>
</dbReference>
<evidence type="ECO:0000256" key="1">
    <source>
        <dbReference type="ARBA" id="ARBA00008799"/>
    </source>
</evidence>
<dbReference type="RefSeq" id="WP_119275939.1">
    <property type="nucleotide sequence ID" value="NZ_QWLA01000006.1"/>
</dbReference>
<dbReference type="EC" id="2.4.1.15" evidence="2"/>
<organism evidence="2 3">
    <name type="scientific">Calidithermus roseus</name>
    <dbReference type="NCBI Taxonomy" id="1644118"/>
    <lineage>
        <taxon>Bacteria</taxon>
        <taxon>Thermotogati</taxon>
        <taxon>Deinococcota</taxon>
        <taxon>Deinococci</taxon>
        <taxon>Thermales</taxon>
        <taxon>Thermaceae</taxon>
        <taxon>Calidithermus</taxon>
    </lineage>
</organism>
<dbReference type="GO" id="GO:0005992">
    <property type="term" value="P:trehalose biosynthetic process"/>
    <property type="evidence" value="ECO:0007669"/>
    <property type="project" value="InterPro"/>
</dbReference>
<dbReference type="Gene3D" id="3.40.50.2000">
    <property type="entry name" value="Glycogen Phosphorylase B"/>
    <property type="match status" value="2"/>
</dbReference>